<gene>
    <name evidence="5" type="ORF">I8752_23350</name>
</gene>
<dbReference type="SMART" id="SM00320">
    <property type="entry name" value="WD40"/>
    <property type="match status" value="1"/>
</dbReference>
<dbReference type="Gene3D" id="3.40.50.300">
    <property type="entry name" value="P-loop containing nucleotide triphosphate hydrolases"/>
    <property type="match status" value="1"/>
</dbReference>
<evidence type="ECO:0008006" key="7">
    <source>
        <dbReference type="Google" id="ProtNLM"/>
    </source>
</evidence>
<evidence type="ECO:0000256" key="2">
    <source>
        <dbReference type="ARBA" id="ARBA00022737"/>
    </source>
</evidence>
<dbReference type="EMBL" id="JAECZA010000214">
    <property type="protein sequence ID" value="MBH8575881.1"/>
    <property type="molecule type" value="Genomic_DNA"/>
</dbReference>
<feature type="transmembrane region" description="Helical" evidence="4">
    <location>
        <begin position="88"/>
        <end position="111"/>
    </location>
</feature>
<organism evidence="5 6">
    <name type="scientific">Dendronalium phyllosphericum CENA369</name>
    <dbReference type="NCBI Taxonomy" id="1725256"/>
    <lineage>
        <taxon>Bacteria</taxon>
        <taxon>Bacillati</taxon>
        <taxon>Cyanobacteriota</taxon>
        <taxon>Cyanophyceae</taxon>
        <taxon>Nostocales</taxon>
        <taxon>Nostocaceae</taxon>
        <taxon>Dendronalium</taxon>
        <taxon>Dendronalium phyllosphericum</taxon>
    </lineage>
</organism>
<keyword evidence="1 3" id="KW-0853">WD repeat</keyword>
<feature type="transmembrane region" description="Helical" evidence="4">
    <location>
        <begin position="211"/>
        <end position="234"/>
    </location>
</feature>
<keyword evidence="2" id="KW-0677">Repeat</keyword>
<evidence type="ECO:0000313" key="5">
    <source>
        <dbReference type="EMBL" id="MBH8575881.1"/>
    </source>
</evidence>
<name>A0A8J7I4X9_9NOST</name>
<feature type="transmembrane region" description="Helical" evidence="4">
    <location>
        <begin position="160"/>
        <end position="181"/>
    </location>
</feature>
<reference evidence="5 6" key="1">
    <citation type="journal article" date="2021" name="Int. J. Syst. Evol. Microbiol.">
        <title>Amazonocrinis nigriterrae gen. nov., sp. nov., Atlanticothrix silvestris gen. nov., sp. nov. and Dendronalium phyllosphericum gen. nov., sp. nov., nostocacean cyanobacteria from Brazilian environments.</title>
        <authorList>
            <person name="Alvarenga D.O."/>
            <person name="Andreote A.P.D."/>
            <person name="Branco L.H.Z."/>
            <person name="Delbaje E."/>
            <person name="Cruz R.B."/>
            <person name="Varani A.M."/>
            <person name="Fiore M.F."/>
        </authorList>
    </citation>
    <scope>NUCLEOTIDE SEQUENCE [LARGE SCALE GENOMIC DNA]</scope>
    <source>
        <strain evidence="5 6">CENA369</strain>
    </source>
</reference>
<dbReference type="InterPro" id="IPR001680">
    <property type="entry name" value="WD40_rpt"/>
</dbReference>
<keyword evidence="4" id="KW-1133">Transmembrane helix</keyword>
<comment type="caution">
    <text evidence="5">The sequence shown here is derived from an EMBL/GenBank/DDBJ whole genome shotgun (WGS) entry which is preliminary data.</text>
</comment>
<proteinExistence type="predicted"/>
<feature type="transmembrane region" description="Helical" evidence="4">
    <location>
        <begin position="54"/>
        <end position="82"/>
    </location>
</feature>
<accession>A0A8J7I4X9</accession>
<evidence type="ECO:0000256" key="3">
    <source>
        <dbReference type="PROSITE-ProRule" id="PRU00221"/>
    </source>
</evidence>
<evidence type="ECO:0000313" key="6">
    <source>
        <dbReference type="Proteomes" id="UP000662314"/>
    </source>
</evidence>
<keyword evidence="6" id="KW-1185">Reference proteome</keyword>
<dbReference type="SUPFAM" id="SSF50978">
    <property type="entry name" value="WD40 repeat-like"/>
    <property type="match status" value="1"/>
</dbReference>
<dbReference type="InterPro" id="IPR015943">
    <property type="entry name" value="WD40/YVTN_repeat-like_dom_sf"/>
</dbReference>
<dbReference type="PROSITE" id="PS00678">
    <property type="entry name" value="WD_REPEATS_1"/>
    <property type="match status" value="1"/>
</dbReference>
<dbReference type="PANTHER" id="PTHR34301:SF8">
    <property type="entry name" value="ATPASE DOMAIN-CONTAINING PROTEIN"/>
    <property type="match status" value="1"/>
</dbReference>
<evidence type="ECO:0000256" key="4">
    <source>
        <dbReference type="SAM" id="Phobius"/>
    </source>
</evidence>
<dbReference type="SUPFAM" id="SSF52540">
    <property type="entry name" value="P-loop containing nucleoside triphosphate hydrolases"/>
    <property type="match status" value="1"/>
</dbReference>
<protein>
    <recommendedName>
        <fullName evidence="7">Orc1-like AAA ATPase domain-containing protein</fullName>
    </recommendedName>
</protein>
<dbReference type="Gene3D" id="2.130.10.10">
    <property type="entry name" value="YVTN repeat-like/Quinoprotein amine dehydrogenase"/>
    <property type="match status" value="1"/>
</dbReference>
<keyword evidence="4" id="KW-0812">Transmembrane</keyword>
<dbReference type="AlphaFoldDB" id="A0A8J7I4X9"/>
<dbReference type="Pfam" id="PF00400">
    <property type="entry name" value="WD40"/>
    <property type="match status" value="1"/>
</dbReference>
<evidence type="ECO:0000256" key="1">
    <source>
        <dbReference type="ARBA" id="ARBA00022574"/>
    </source>
</evidence>
<dbReference type="InterPro" id="IPR019775">
    <property type="entry name" value="WD40_repeat_CS"/>
</dbReference>
<dbReference type="PROSITE" id="PS50082">
    <property type="entry name" value="WD_REPEATS_2"/>
    <property type="match status" value="1"/>
</dbReference>
<sequence>LSGHSGRVFAIAVTPDGQQIVSASDDKTLRVWELNKGTSVPLKWARIRLTVSSLAIALLVGLVIIHLWTAIPVIMAISFLIFDLTEEFWFYGLFISLFFAITFSIPIGLFLEIMGASSNGLNILGIPLFGSVYNNTFLFTFCIVFGLILSVAAASVRFSVLRLIITITVVGIFLVVASGIWSGIRLQSSQANAQTTIVDRINAAAKTSSEIVSIVAFFSFTMLAGYSRVIFYPIELLLVLYSQFKSQKHLVEWDELVILPLPGTRWLLSQRLQQDQVAGLILVSDVAWKPFQRPAANKALKSYLHTQAGPLHLLYKLLTHPDLDTYAVVPVSEEDWKNLPTIRHLLLRELSEQWINSTRWIDRASERLVRKIAHWRHNSDQTPLTLFAGMLYQLLDNKKVNAEDFNLFSYSPIYIRLTDYPGGIEIERSFEAMASFLSYKELSALPTAINFISKLPPQETAIRPSVMNALSQLGDIGAEIATYQIATSRVNQLAAIARATDNLDVLDEYVNTDLVAPEQTIIQRIIRQWRKLVSEAGGQVGREEDLAPVENPYVAGNPVIGSLFVGRKDILRELEELWIQPEQCSSVVLYGHRRMGKSSILKNLSNRFGSQTIIVDFNMQRVGLVDNTSELMYSLALAIYDSLPATGQVELGEPDEERFTNHNPYTVFGRFLKQVSDLQMQKRLIVTIDEFELIEKLINEKRLQPELLGFWREMIQTYPWFVMAFAGLYTLQDMTENYWHPLFGSVKALKVSFLSPTAARKLITQPHPDFNLDYDEAAIEQIIDLTNGQPYLIQLICQNLITRYNRQMFEENISRDRRFTREDVEAIVSTSEFFRDGDAYFKGVWNQADSSPVGQTDILKVLCGQDVSSFSIKMSLAEIVSQTNLSLGEVKAALITLENHDVIIQNNQQYTYTVELMRRWVAKTQKDQL</sequence>
<dbReference type="InterPro" id="IPR036322">
    <property type="entry name" value="WD40_repeat_dom_sf"/>
</dbReference>
<dbReference type="PANTHER" id="PTHR34301">
    <property type="entry name" value="DNA-BINDING PROTEIN-RELATED"/>
    <property type="match status" value="1"/>
</dbReference>
<dbReference type="InterPro" id="IPR027417">
    <property type="entry name" value="P-loop_NTPase"/>
</dbReference>
<dbReference type="Proteomes" id="UP000662314">
    <property type="component" value="Unassembled WGS sequence"/>
</dbReference>
<feature type="transmembrane region" description="Helical" evidence="4">
    <location>
        <begin position="132"/>
        <end position="154"/>
    </location>
</feature>
<dbReference type="PROSITE" id="PS50294">
    <property type="entry name" value="WD_REPEATS_REGION"/>
    <property type="match status" value="1"/>
</dbReference>
<keyword evidence="4" id="KW-0472">Membrane</keyword>
<feature type="non-terminal residue" evidence="5">
    <location>
        <position position="1"/>
    </location>
</feature>
<feature type="repeat" description="WD" evidence="3">
    <location>
        <begin position="1"/>
        <end position="42"/>
    </location>
</feature>